<organism evidence="2 3">
    <name type="scientific">Janibacter melonis</name>
    <dbReference type="NCBI Taxonomy" id="262209"/>
    <lineage>
        <taxon>Bacteria</taxon>
        <taxon>Bacillati</taxon>
        <taxon>Actinomycetota</taxon>
        <taxon>Actinomycetes</taxon>
        <taxon>Micrococcales</taxon>
        <taxon>Intrasporangiaceae</taxon>
        <taxon>Janibacter</taxon>
    </lineage>
</organism>
<sequence>MPRATSLTPRLGDDGAVIPLSAQRVRTRHFTPDDADFVLAVHQHPGLRRFIPRQVIEDADAAEAVPARIERFRRYDADPVLGVVLVETMPADDAPAVPVALIMLQPIPASTGVALQDVEIGWRAHPEHTGHGYVAEAARAVLDHVLASGLPRVVAVTDPANSASQAVCERIGMTRVGLSRDYYDEETMLFVADRPGG</sequence>
<dbReference type="PROSITE" id="PS51186">
    <property type="entry name" value="GNAT"/>
    <property type="match status" value="1"/>
</dbReference>
<keyword evidence="2" id="KW-0808">Transferase</keyword>
<proteinExistence type="predicted"/>
<protein>
    <submittedName>
        <fullName evidence="2">GNAT family N-acetyltransferase</fullName>
    </submittedName>
</protein>
<evidence type="ECO:0000313" key="3">
    <source>
        <dbReference type="Proteomes" id="UP000271708"/>
    </source>
</evidence>
<dbReference type="Pfam" id="PF13302">
    <property type="entry name" value="Acetyltransf_3"/>
    <property type="match status" value="1"/>
</dbReference>
<evidence type="ECO:0000259" key="1">
    <source>
        <dbReference type="PROSITE" id="PS51186"/>
    </source>
</evidence>
<dbReference type="SUPFAM" id="SSF55729">
    <property type="entry name" value="Acyl-CoA N-acyltransferases (Nat)"/>
    <property type="match status" value="1"/>
</dbReference>
<dbReference type="Gene3D" id="3.40.630.30">
    <property type="match status" value="1"/>
</dbReference>
<gene>
    <name evidence="2" type="ORF">EEW87_016005</name>
</gene>
<name>A0A5P8FRN7_9MICO</name>
<dbReference type="KEGG" id="jme:EEW87_016005"/>
<dbReference type="EMBL" id="CP044548">
    <property type="protein sequence ID" value="QFQ31512.1"/>
    <property type="molecule type" value="Genomic_DNA"/>
</dbReference>
<dbReference type="InterPro" id="IPR000182">
    <property type="entry name" value="GNAT_dom"/>
</dbReference>
<feature type="domain" description="N-acetyltransferase" evidence="1">
    <location>
        <begin position="45"/>
        <end position="195"/>
    </location>
</feature>
<dbReference type="PANTHER" id="PTHR43792">
    <property type="entry name" value="GNAT FAMILY, PUTATIVE (AFU_ORTHOLOGUE AFUA_3G00765)-RELATED-RELATED"/>
    <property type="match status" value="1"/>
</dbReference>
<dbReference type="OrthoDB" id="3533156at2"/>
<dbReference type="Proteomes" id="UP000271708">
    <property type="component" value="Chromosome"/>
</dbReference>
<evidence type="ECO:0000313" key="2">
    <source>
        <dbReference type="EMBL" id="QFQ31512.1"/>
    </source>
</evidence>
<dbReference type="AlphaFoldDB" id="A0A5P8FRN7"/>
<dbReference type="GO" id="GO:0016747">
    <property type="term" value="F:acyltransferase activity, transferring groups other than amino-acyl groups"/>
    <property type="evidence" value="ECO:0007669"/>
    <property type="project" value="InterPro"/>
</dbReference>
<reference evidence="2 3" key="1">
    <citation type="submission" date="2019-09" db="EMBL/GenBank/DDBJ databases">
        <title>Complete Genome Sequence of Janibacter melonis M714 with both human health impact and industrial applications.</title>
        <authorList>
            <person name="Jin M."/>
            <person name="Zhao Q.R."/>
        </authorList>
    </citation>
    <scope>NUCLEOTIDE SEQUENCE [LARGE SCALE GENOMIC DNA]</scope>
    <source>
        <strain evidence="2 3">M714</strain>
    </source>
</reference>
<dbReference type="InterPro" id="IPR016181">
    <property type="entry name" value="Acyl_CoA_acyltransferase"/>
</dbReference>
<dbReference type="InterPro" id="IPR051531">
    <property type="entry name" value="N-acetyltransferase"/>
</dbReference>
<dbReference type="PANTHER" id="PTHR43792:SF1">
    <property type="entry name" value="N-ACETYLTRANSFERASE DOMAIN-CONTAINING PROTEIN"/>
    <property type="match status" value="1"/>
</dbReference>
<accession>A0A5P8FRN7</accession>